<dbReference type="SUPFAM" id="SSF55811">
    <property type="entry name" value="Nudix"/>
    <property type="match status" value="1"/>
</dbReference>
<dbReference type="InterPro" id="IPR051325">
    <property type="entry name" value="Nudix_hydrolase_domain"/>
</dbReference>
<dbReference type="GO" id="GO:0006754">
    <property type="term" value="P:ATP biosynthetic process"/>
    <property type="evidence" value="ECO:0007669"/>
    <property type="project" value="TreeGrafter"/>
</dbReference>
<dbReference type="PROSITE" id="PS51462">
    <property type="entry name" value="NUDIX"/>
    <property type="match status" value="1"/>
</dbReference>
<dbReference type="EMBL" id="BJYI01000003">
    <property type="protein sequence ID" value="GEN70632.1"/>
    <property type="molecule type" value="Genomic_DNA"/>
</dbReference>
<proteinExistence type="predicted"/>
<dbReference type="GO" id="GO:0006167">
    <property type="term" value="P:AMP biosynthetic process"/>
    <property type="evidence" value="ECO:0007669"/>
    <property type="project" value="TreeGrafter"/>
</dbReference>
<dbReference type="Proteomes" id="UP000321150">
    <property type="component" value="Unassembled WGS sequence"/>
</dbReference>
<comment type="caution">
    <text evidence="2">The sequence shown here is derived from an EMBL/GenBank/DDBJ whole genome shotgun (WGS) entry which is preliminary data.</text>
</comment>
<gene>
    <name evidence="2" type="ORF">CLA01_07040</name>
</gene>
<sequence>MIITLKKSYLKAMKTSAGILLYKRQKNKLYYFLVHPGGPFWKNKDLGAWSVPKGEVQPDEDPLERALLEFKEETGQTVQGKFTALSPVKQKGGKTVYAWALESDIETTGLHSNTLQMEWPPRSSKMIEIPEVDQWEWFESEKAQKKINPTQAAFITELEELLDKHK</sequence>
<protein>
    <submittedName>
        <fullName evidence="2">NTP pyrophosphohydrolase</fullName>
    </submittedName>
</protein>
<keyword evidence="2" id="KW-0378">Hydrolase</keyword>
<evidence type="ECO:0000313" key="3">
    <source>
        <dbReference type="Proteomes" id="UP000321150"/>
    </source>
</evidence>
<dbReference type="InterPro" id="IPR015797">
    <property type="entry name" value="NUDIX_hydrolase-like_dom_sf"/>
</dbReference>
<evidence type="ECO:0000313" key="2">
    <source>
        <dbReference type="EMBL" id="GEN70632.1"/>
    </source>
</evidence>
<organism evidence="2 3">
    <name type="scientific">Chryseobacterium lathyri</name>
    <dbReference type="NCBI Taxonomy" id="395933"/>
    <lineage>
        <taxon>Bacteria</taxon>
        <taxon>Pseudomonadati</taxon>
        <taxon>Bacteroidota</taxon>
        <taxon>Flavobacteriia</taxon>
        <taxon>Flavobacteriales</taxon>
        <taxon>Weeksellaceae</taxon>
        <taxon>Chryseobacterium group</taxon>
        <taxon>Chryseobacterium</taxon>
    </lineage>
</organism>
<evidence type="ECO:0000259" key="1">
    <source>
        <dbReference type="PROSITE" id="PS51462"/>
    </source>
</evidence>
<dbReference type="PANTHER" id="PTHR21340">
    <property type="entry name" value="DIADENOSINE 5,5-P1,P4-TETRAPHOSPHATE PYROPHOSPHOHYDROLASE MUTT"/>
    <property type="match status" value="1"/>
</dbReference>
<dbReference type="Pfam" id="PF00293">
    <property type="entry name" value="NUDIX"/>
    <property type="match status" value="1"/>
</dbReference>
<dbReference type="Gene3D" id="3.90.79.10">
    <property type="entry name" value="Nucleoside Triphosphate Pyrophosphohydrolase"/>
    <property type="match status" value="1"/>
</dbReference>
<feature type="domain" description="Nudix hydrolase" evidence="1">
    <location>
        <begin position="1"/>
        <end position="163"/>
    </location>
</feature>
<reference evidence="2 3" key="1">
    <citation type="submission" date="2019-07" db="EMBL/GenBank/DDBJ databases">
        <title>Whole genome shotgun sequence of Chryseobacterium lathyri NBRC 105250.</title>
        <authorList>
            <person name="Hosoyama A."/>
            <person name="Uohara A."/>
            <person name="Ohji S."/>
            <person name="Ichikawa N."/>
        </authorList>
    </citation>
    <scope>NUCLEOTIDE SEQUENCE [LARGE SCALE GENOMIC DNA]</scope>
    <source>
        <strain evidence="2 3">NBRC 105250</strain>
    </source>
</reference>
<dbReference type="PANTHER" id="PTHR21340:SF7">
    <property type="entry name" value="NUDIX HYDROLASE DOMAIN-CONTAINING PROTEIN"/>
    <property type="match status" value="1"/>
</dbReference>
<accession>A0A511Y606</accession>
<dbReference type="AlphaFoldDB" id="A0A511Y606"/>
<dbReference type="CDD" id="cd04662">
    <property type="entry name" value="NUDIX_Hydrolase"/>
    <property type="match status" value="1"/>
</dbReference>
<dbReference type="InterPro" id="IPR000086">
    <property type="entry name" value="NUDIX_hydrolase_dom"/>
</dbReference>
<dbReference type="GO" id="GO:0004081">
    <property type="term" value="F:bis(5'-nucleosyl)-tetraphosphatase (asymmetrical) activity"/>
    <property type="evidence" value="ECO:0007669"/>
    <property type="project" value="TreeGrafter"/>
</dbReference>
<name>A0A511Y606_9FLAO</name>